<feature type="region of interest" description="Disordered" evidence="4">
    <location>
        <begin position="935"/>
        <end position="968"/>
    </location>
</feature>
<organism evidence="6 7">
    <name type="scientific">Aspergillus sclerotiicarbonarius (strain CBS 121057 / IBT 28362)</name>
    <dbReference type="NCBI Taxonomy" id="1448318"/>
    <lineage>
        <taxon>Eukaryota</taxon>
        <taxon>Fungi</taxon>
        <taxon>Dikarya</taxon>
        <taxon>Ascomycota</taxon>
        <taxon>Pezizomycotina</taxon>
        <taxon>Eurotiomycetes</taxon>
        <taxon>Eurotiomycetidae</taxon>
        <taxon>Eurotiales</taxon>
        <taxon>Aspergillaceae</taxon>
        <taxon>Aspergillus</taxon>
        <taxon>Aspergillus subgen. Circumdati</taxon>
    </lineage>
</organism>
<reference evidence="6 7" key="1">
    <citation type="submission" date="2018-02" db="EMBL/GenBank/DDBJ databases">
        <title>The genomes of Aspergillus section Nigri reveals drivers in fungal speciation.</title>
        <authorList>
            <consortium name="DOE Joint Genome Institute"/>
            <person name="Vesth T.C."/>
            <person name="Nybo J."/>
            <person name="Theobald S."/>
            <person name="Brandl J."/>
            <person name="Frisvad J.C."/>
            <person name="Nielsen K.F."/>
            <person name="Lyhne E.K."/>
            <person name="Kogle M.E."/>
            <person name="Kuo A."/>
            <person name="Riley R."/>
            <person name="Clum A."/>
            <person name="Nolan M."/>
            <person name="Lipzen A."/>
            <person name="Salamov A."/>
            <person name="Henrissat B."/>
            <person name="Wiebenga A."/>
            <person name="De vries R.P."/>
            <person name="Grigoriev I.V."/>
            <person name="Mortensen U.H."/>
            <person name="Andersen M.R."/>
            <person name="Baker S.E."/>
        </authorList>
    </citation>
    <scope>NUCLEOTIDE SEQUENCE [LARGE SCALE GENOMIC DNA]</scope>
    <source>
        <strain evidence="6 7">CBS 121057</strain>
    </source>
</reference>
<dbReference type="PROSITE" id="PS50082">
    <property type="entry name" value="WD_REPEATS_2"/>
    <property type="match status" value="3"/>
</dbReference>
<feature type="repeat" description="WD" evidence="3">
    <location>
        <begin position="347"/>
        <end position="380"/>
    </location>
</feature>
<feature type="compositionally biased region" description="Basic residues" evidence="4">
    <location>
        <begin position="1124"/>
        <end position="1135"/>
    </location>
</feature>
<feature type="compositionally biased region" description="Gly residues" evidence="4">
    <location>
        <begin position="1101"/>
        <end position="1123"/>
    </location>
</feature>
<accession>A0A319EH93</accession>
<dbReference type="VEuPathDB" id="FungiDB:BO78DRAFT_459560"/>
<dbReference type="AlphaFoldDB" id="A0A319EH93"/>
<feature type="domain" description="SRP9" evidence="5">
    <location>
        <begin position="970"/>
        <end position="1064"/>
    </location>
</feature>
<feature type="region of interest" description="Disordered" evidence="4">
    <location>
        <begin position="1097"/>
        <end position="1135"/>
    </location>
</feature>
<evidence type="ECO:0000256" key="3">
    <source>
        <dbReference type="PROSITE-ProRule" id="PRU00221"/>
    </source>
</evidence>
<feature type="region of interest" description="Disordered" evidence="4">
    <location>
        <begin position="1"/>
        <end position="105"/>
    </location>
</feature>
<feature type="region of interest" description="Disordered" evidence="4">
    <location>
        <begin position="624"/>
        <end position="648"/>
    </location>
</feature>
<feature type="compositionally biased region" description="Low complexity" evidence="4">
    <location>
        <begin position="940"/>
        <end position="954"/>
    </location>
</feature>
<feature type="compositionally biased region" description="Polar residues" evidence="4">
    <location>
        <begin position="36"/>
        <end position="46"/>
    </location>
</feature>
<keyword evidence="7" id="KW-1185">Reference proteome</keyword>
<feature type="region of interest" description="Disordered" evidence="4">
    <location>
        <begin position="854"/>
        <end position="875"/>
    </location>
</feature>
<evidence type="ECO:0000313" key="7">
    <source>
        <dbReference type="Proteomes" id="UP000248423"/>
    </source>
</evidence>
<evidence type="ECO:0000313" key="6">
    <source>
        <dbReference type="EMBL" id="PYI09010.1"/>
    </source>
</evidence>
<feature type="compositionally biased region" description="Polar residues" evidence="4">
    <location>
        <begin position="769"/>
        <end position="792"/>
    </location>
</feature>
<dbReference type="CDD" id="cd00200">
    <property type="entry name" value="WD40"/>
    <property type="match status" value="1"/>
</dbReference>
<dbReference type="EMBL" id="KZ826331">
    <property type="protein sequence ID" value="PYI09010.1"/>
    <property type="molecule type" value="Genomic_DNA"/>
</dbReference>
<gene>
    <name evidence="6" type="ORF">BO78DRAFT_459560</name>
</gene>
<feature type="region of interest" description="Disordered" evidence="4">
    <location>
        <begin position="149"/>
        <end position="225"/>
    </location>
</feature>
<dbReference type="InterPro" id="IPR039432">
    <property type="entry name" value="SRP9_dom"/>
</dbReference>
<dbReference type="InterPro" id="IPR040324">
    <property type="entry name" value="WDR44/Dgr2"/>
</dbReference>
<feature type="repeat" description="WD" evidence="3">
    <location>
        <begin position="387"/>
        <end position="429"/>
    </location>
</feature>
<feature type="compositionally biased region" description="Basic and acidic residues" evidence="4">
    <location>
        <begin position="159"/>
        <end position="172"/>
    </location>
</feature>
<feature type="compositionally biased region" description="Low complexity" evidence="4">
    <location>
        <begin position="71"/>
        <end position="82"/>
    </location>
</feature>
<feature type="compositionally biased region" description="Low complexity" evidence="4">
    <location>
        <begin position="19"/>
        <end position="31"/>
    </location>
</feature>
<feature type="region of interest" description="Disordered" evidence="4">
    <location>
        <begin position="723"/>
        <end position="820"/>
    </location>
</feature>
<feature type="compositionally biased region" description="Basic and acidic residues" evidence="4">
    <location>
        <begin position="1"/>
        <end position="11"/>
    </location>
</feature>
<evidence type="ECO:0000256" key="4">
    <source>
        <dbReference type="SAM" id="MobiDB-lite"/>
    </source>
</evidence>
<dbReference type="SMART" id="SM00320">
    <property type="entry name" value="WD40"/>
    <property type="match status" value="5"/>
</dbReference>
<dbReference type="OrthoDB" id="1932312at2759"/>
<feature type="region of interest" description="Disordered" evidence="4">
    <location>
        <begin position="995"/>
        <end position="1023"/>
    </location>
</feature>
<dbReference type="Pfam" id="PF05486">
    <property type="entry name" value="SRP9-21"/>
    <property type="match status" value="1"/>
</dbReference>
<dbReference type="InterPro" id="IPR015943">
    <property type="entry name" value="WD40/YVTN_repeat-like_dom_sf"/>
</dbReference>
<dbReference type="SUPFAM" id="SSF50978">
    <property type="entry name" value="WD40 repeat-like"/>
    <property type="match status" value="1"/>
</dbReference>
<evidence type="ECO:0000256" key="1">
    <source>
        <dbReference type="ARBA" id="ARBA00022574"/>
    </source>
</evidence>
<feature type="repeat" description="WD" evidence="3">
    <location>
        <begin position="287"/>
        <end position="313"/>
    </location>
</feature>
<dbReference type="Gene3D" id="2.130.10.10">
    <property type="entry name" value="YVTN repeat-like/Quinoprotein amine dehydrogenase"/>
    <property type="match status" value="1"/>
</dbReference>
<dbReference type="STRING" id="1448318.A0A319EH93"/>
<sequence>MAEGMRDERGAPSRSTVPAIITTNASSSTTIVYHDPSTSATNSPTFFNRGDHSPGAPSPGLLRSSQSFPIGSVSDVASASSGYQQHARKDSRTLPAPSNGSVKNLASSPTLVQFSADSSAIDPLSQHIIKRTNTQKTIPLKLLGRASTEAELGGSDPRGSLDHGSARGETVLHPKPPKEKKKGVSFLSRIIPGKKKDQFLEDDDASEPETSRMDPDVAAQPIGFVPRFPPPPKYIRVRANYKKEKTFNRVFLAQELDGADDPASASGRDAAVSTAGPQNERYTGKAIWALVFSNDGKYLAAAGQDRKVRVWQVVASPEDRYPSQAEGEDEAPRLNAQVFKSQPVQVYEGHTDSILDLSWSKNNFLLSSSMDKTVRLWHVSRPECLCCFKHSDFVTSIQFHPRDDRFFLAGSLDTKLRLWSIPDKSVAFVATVPDMITAVAFTPDGRYSISGSLNGLCNIYETDGLKAVGQIHVRSARGRNAKGSKITGIDTMALPHGDPHGDVKLLITSNDSRIRLYNFRDRTLEAKYRGNENSCSQIRASFSNDGKHIICGSEDRRTYVWPVGPLEKDADKRAVEIFDTQSALVTAAIMAPTRAKQVLTFSEDPIYDICNPPPVTLVSQADKENGRANRNSGASKLAQESPTYMSRSTHPDGNILIVADYAGKIKVLRQDCAYQKRRYDSWDTHSTISRRILRRTNSARHSIASSIGKDSLNKTPSERIISWRNSVIRHGNRSGMRTPRTRSPSPHKSLRDLPGYSSPGRLPRPDSRSAFTTSPPTSAYKNSLDSQRMSGDTTRHNGHSADPPPATGTGTGTGTTWFPRGSDKENPLWLQGDQSYAFYNKIAHDAMAIQNRKRTDSNGNGLLSPHRLSVPGERQLSLGSALSSDYTSSNGDDGDGEVLKCDNCRGTNFRATKARNGKQRLTLPTYLPTYTHTHTHTHTHTTSFTSITHTTRTTNYPHKSRPTTKMPYLPTSQSYLEQSSLLIQTYPDTRITTKYTFPRTTPTSTSTTTTTPAADSTTTPDPKPRIATLELKTFHAGTGICLKYKTNKGAEVGRLITSLGKLAAGADVEGLGLGSTIPVSGTGAGDVDMVDVSGTPVGNATGTGTGTGTGEGGEGGGNAGKGGKGGKKKGGKGKR</sequence>
<feature type="compositionally biased region" description="Low complexity" evidence="4">
    <location>
        <begin position="995"/>
        <end position="1020"/>
    </location>
</feature>
<evidence type="ECO:0000256" key="2">
    <source>
        <dbReference type="ARBA" id="ARBA00022737"/>
    </source>
</evidence>
<proteinExistence type="predicted"/>
<keyword evidence="2" id="KW-0677">Repeat</keyword>
<feature type="compositionally biased region" description="Polar residues" evidence="4">
    <location>
        <begin position="628"/>
        <end position="648"/>
    </location>
</feature>
<protein>
    <submittedName>
        <fullName evidence="6">WD40 repeat-like protein</fullName>
    </submittedName>
</protein>
<dbReference type="InterPro" id="IPR036322">
    <property type="entry name" value="WD40_repeat_dom_sf"/>
</dbReference>
<dbReference type="Pfam" id="PF00400">
    <property type="entry name" value="WD40"/>
    <property type="match status" value="5"/>
</dbReference>
<dbReference type="PANTHER" id="PTHR14221:SF0">
    <property type="entry name" value="WD REPEAT-CONTAINING PROTEIN 44"/>
    <property type="match status" value="1"/>
</dbReference>
<dbReference type="PANTHER" id="PTHR14221">
    <property type="entry name" value="WD REPEAT DOMAIN 44"/>
    <property type="match status" value="1"/>
</dbReference>
<keyword evidence="1 3" id="KW-0853">WD repeat</keyword>
<dbReference type="InterPro" id="IPR001680">
    <property type="entry name" value="WD40_rpt"/>
</dbReference>
<dbReference type="FunFam" id="2.130.10.10:FF:000697">
    <property type="entry name" value="WD repeat protein, variant"/>
    <property type="match status" value="1"/>
</dbReference>
<dbReference type="Proteomes" id="UP000248423">
    <property type="component" value="Unassembled WGS sequence"/>
</dbReference>
<dbReference type="PROSITE" id="PS50294">
    <property type="entry name" value="WD_REPEATS_REGION"/>
    <property type="match status" value="2"/>
</dbReference>
<feature type="compositionally biased region" description="Polar residues" evidence="4">
    <location>
        <begin position="96"/>
        <end position="105"/>
    </location>
</feature>
<evidence type="ECO:0000259" key="5">
    <source>
        <dbReference type="Pfam" id="PF05486"/>
    </source>
</evidence>
<name>A0A319EH93_ASPSB</name>